<keyword evidence="2" id="KW-1185">Reference proteome</keyword>
<comment type="caution">
    <text evidence="1">The sequence shown here is derived from an EMBL/GenBank/DDBJ whole genome shotgun (WGS) entry which is preliminary data.</text>
</comment>
<proteinExistence type="predicted"/>
<dbReference type="SUPFAM" id="SSF48371">
    <property type="entry name" value="ARM repeat"/>
    <property type="match status" value="1"/>
</dbReference>
<dbReference type="Gene3D" id="1.25.10.10">
    <property type="entry name" value="Leucine-rich Repeat Variant"/>
    <property type="match status" value="1"/>
</dbReference>
<dbReference type="AlphaFoldDB" id="A0A846R3N2"/>
<dbReference type="Proteomes" id="UP000590442">
    <property type="component" value="Unassembled WGS sequence"/>
</dbReference>
<name>A0A846R3N2_9FLAO</name>
<reference evidence="1 2" key="1">
    <citation type="submission" date="2020-03" db="EMBL/GenBank/DDBJ databases">
        <title>Genomic Encyclopedia of Type Strains, Phase IV (KMG-IV): sequencing the most valuable type-strain genomes for metagenomic binning, comparative biology and taxonomic classification.</title>
        <authorList>
            <person name="Goeker M."/>
        </authorList>
    </citation>
    <scope>NUCLEOTIDE SEQUENCE [LARGE SCALE GENOMIC DNA]</scope>
    <source>
        <strain evidence="1 2">DSM 29762</strain>
    </source>
</reference>
<accession>A0A846R3N2</accession>
<organism evidence="1 2">
    <name type="scientific">Saonia flava</name>
    <dbReference type="NCBI Taxonomy" id="523696"/>
    <lineage>
        <taxon>Bacteria</taxon>
        <taxon>Pseudomonadati</taxon>
        <taxon>Bacteroidota</taxon>
        <taxon>Flavobacteriia</taxon>
        <taxon>Flavobacteriales</taxon>
        <taxon>Flavobacteriaceae</taxon>
        <taxon>Saonia</taxon>
    </lineage>
</organism>
<dbReference type="InterPro" id="IPR016024">
    <property type="entry name" value="ARM-type_fold"/>
</dbReference>
<dbReference type="InterPro" id="IPR011989">
    <property type="entry name" value="ARM-like"/>
</dbReference>
<dbReference type="RefSeq" id="WP_167963197.1">
    <property type="nucleotide sequence ID" value="NZ_JAATJJ010000001.1"/>
</dbReference>
<sequence>MEKKKFEMLAMEYLSGTMGSEERIEFDKFLKTSPEHLQEFNDIHYAWSQIESMETPEPSEEMDSRFYEMLHAQKSKTSEGHKNIGEKIMSVLSGILRPQLAYGLILLCIGLGVGYFMKSNPGIETTTVVNEETEEIRGELVLTLLEQPSANKRLQGVSEANKFKKANDKVIKALLETLNNDPNVNVRLAAIESLTNYLDNPIVREGLVQSIVKQESPIVQVTLADLMVALQEKKSVEPFKKLIRTKELDKSVKEKLETSIHSII</sequence>
<evidence type="ECO:0000313" key="2">
    <source>
        <dbReference type="Proteomes" id="UP000590442"/>
    </source>
</evidence>
<evidence type="ECO:0000313" key="1">
    <source>
        <dbReference type="EMBL" id="NJB71429.1"/>
    </source>
</evidence>
<protein>
    <recommendedName>
        <fullName evidence="3">HEAT repeat domain-containing protein</fullName>
    </recommendedName>
</protein>
<gene>
    <name evidence="1" type="ORF">GGR42_001891</name>
</gene>
<dbReference type="EMBL" id="JAATJJ010000001">
    <property type="protein sequence ID" value="NJB71429.1"/>
    <property type="molecule type" value="Genomic_DNA"/>
</dbReference>
<evidence type="ECO:0008006" key="3">
    <source>
        <dbReference type="Google" id="ProtNLM"/>
    </source>
</evidence>